<dbReference type="Proteomes" id="UP000746747">
    <property type="component" value="Unassembled WGS sequence"/>
</dbReference>
<dbReference type="EMBL" id="CAKAEH010000178">
    <property type="protein sequence ID" value="CAG9530146.1"/>
    <property type="molecule type" value="Genomic_DNA"/>
</dbReference>
<gene>
    <name evidence="2" type="ORF">CJOHNSTONI_LOCUS668</name>
</gene>
<keyword evidence="3" id="KW-1185">Reference proteome</keyword>
<feature type="compositionally biased region" description="Low complexity" evidence="1">
    <location>
        <begin position="49"/>
        <end position="68"/>
    </location>
</feature>
<accession>A0A8J2MIG5</accession>
<organism evidence="2 3">
    <name type="scientific">Cercopithifilaria johnstoni</name>
    <dbReference type="NCBI Taxonomy" id="2874296"/>
    <lineage>
        <taxon>Eukaryota</taxon>
        <taxon>Metazoa</taxon>
        <taxon>Ecdysozoa</taxon>
        <taxon>Nematoda</taxon>
        <taxon>Chromadorea</taxon>
        <taxon>Rhabditida</taxon>
        <taxon>Spirurina</taxon>
        <taxon>Spiruromorpha</taxon>
        <taxon>Filarioidea</taxon>
        <taxon>Onchocercidae</taxon>
        <taxon>Cercopithifilaria</taxon>
    </lineage>
</organism>
<comment type="caution">
    <text evidence="2">The sequence shown here is derived from an EMBL/GenBank/DDBJ whole genome shotgun (WGS) entry which is preliminary data.</text>
</comment>
<evidence type="ECO:0000313" key="2">
    <source>
        <dbReference type="EMBL" id="CAG9530146.1"/>
    </source>
</evidence>
<evidence type="ECO:0000256" key="1">
    <source>
        <dbReference type="SAM" id="MobiDB-lite"/>
    </source>
</evidence>
<reference evidence="2" key="1">
    <citation type="submission" date="2021-09" db="EMBL/GenBank/DDBJ databases">
        <authorList>
            <consortium name="Pathogen Informatics"/>
        </authorList>
    </citation>
    <scope>NUCLEOTIDE SEQUENCE</scope>
</reference>
<evidence type="ECO:0000313" key="3">
    <source>
        <dbReference type="Proteomes" id="UP000746747"/>
    </source>
</evidence>
<sequence>MEKRVQTRLASFTVGEDCDQTTGIGERDGDNVCMYDDSIDCGNAMVAGSQSAPNSPSPSLNLILTSKL</sequence>
<name>A0A8J2MIG5_9BILA</name>
<protein>
    <submittedName>
        <fullName evidence="2">Uncharacterized protein</fullName>
    </submittedName>
</protein>
<feature type="region of interest" description="Disordered" evidence="1">
    <location>
        <begin position="48"/>
        <end position="68"/>
    </location>
</feature>
<dbReference type="OrthoDB" id="10539996at2759"/>
<proteinExistence type="predicted"/>
<dbReference type="AlphaFoldDB" id="A0A8J2MIG5"/>